<reference evidence="7" key="1">
    <citation type="submission" date="2023-10" db="EMBL/GenBank/DDBJ databases">
        <authorList>
            <person name="Chen Y."/>
            <person name="Shah S."/>
            <person name="Dougan E. K."/>
            <person name="Thang M."/>
            <person name="Chan C."/>
        </authorList>
    </citation>
    <scope>NUCLEOTIDE SEQUENCE [LARGE SCALE GENOMIC DNA]</scope>
</reference>
<proteinExistence type="predicted"/>
<dbReference type="EMBL" id="CAUYUJ010015823">
    <property type="protein sequence ID" value="CAK0858499.1"/>
    <property type="molecule type" value="Genomic_DNA"/>
</dbReference>
<evidence type="ECO:0000259" key="6">
    <source>
        <dbReference type="PROSITE" id="PS51746"/>
    </source>
</evidence>
<dbReference type="SMART" id="SM00332">
    <property type="entry name" value="PP2Cc"/>
    <property type="match status" value="1"/>
</dbReference>
<dbReference type="PANTHER" id="PTHR47992">
    <property type="entry name" value="PROTEIN PHOSPHATASE"/>
    <property type="match status" value="1"/>
</dbReference>
<gene>
    <name evidence="7" type="ORF">PCOR1329_LOCUS48228</name>
</gene>
<name>A0ABN9UH94_9DINO</name>
<evidence type="ECO:0000256" key="4">
    <source>
        <dbReference type="PROSITE-ProRule" id="PRU00134"/>
    </source>
</evidence>
<dbReference type="PROSITE" id="PS01360">
    <property type="entry name" value="ZF_MYND_1"/>
    <property type="match status" value="1"/>
</dbReference>
<keyword evidence="1" id="KW-0479">Metal-binding</keyword>
<feature type="non-terminal residue" evidence="7">
    <location>
        <position position="1"/>
    </location>
</feature>
<dbReference type="Gene3D" id="3.60.40.10">
    <property type="entry name" value="PPM-type phosphatase domain"/>
    <property type="match status" value="1"/>
</dbReference>
<evidence type="ECO:0000256" key="3">
    <source>
        <dbReference type="ARBA" id="ARBA00022833"/>
    </source>
</evidence>
<feature type="domain" description="MYND-type" evidence="5">
    <location>
        <begin position="363"/>
        <end position="400"/>
    </location>
</feature>
<dbReference type="Pfam" id="PF01753">
    <property type="entry name" value="zf-MYND"/>
    <property type="match status" value="1"/>
</dbReference>
<evidence type="ECO:0008006" key="9">
    <source>
        <dbReference type="Google" id="ProtNLM"/>
    </source>
</evidence>
<organism evidence="7 8">
    <name type="scientific">Prorocentrum cordatum</name>
    <dbReference type="NCBI Taxonomy" id="2364126"/>
    <lineage>
        <taxon>Eukaryota</taxon>
        <taxon>Sar</taxon>
        <taxon>Alveolata</taxon>
        <taxon>Dinophyceae</taxon>
        <taxon>Prorocentrales</taxon>
        <taxon>Prorocentraceae</taxon>
        <taxon>Prorocentrum</taxon>
    </lineage>
</organism>
<dbReference type="InterPro" id="IPR036457">
    <property type="entry name" value="PPM-type-like_dom_sf"/>
</dbReference>
<sequence length="414" mass="44848">RKGSQSFRCAVAEMQGWRVSHEDAHEMRCSSSWAAWWVLDGHGGSFAAVDSAPAFASEFHGDLGDSSTALPPDSRLEQGFVAVDERLREKVGADPGRASGSTVVGALCLRQGDDFTLKVCNCGDCRCIVVRGPCEEEATAQAAAIRVPRHVGALGDDPAAVRRGGDGPECRWPLIAETVDHKPSLSTERARIEAAGGTVSEEEPPRVDGLLAVSRAIGDFEFKADAGRPVEEQKVSCIPDVYEISGLQKGTIIVLACDGVWDVISGNDLATLVRDRLSADPDLDLGDLATEVINLCLTRNSRDNITCMIAQLVDGSDWASIADEMKGYEKLLPEVKDVVDEDIRAQYTKFLVRCEFQQDVQVCSLCAKWTLGMSQCSCKQVNYCCRQCQKKDWKKHKAVCTAQLGTTTKTGGTE</sequence>
<dbReference type="Gene3D" id="6.10.140.2220">
    <property type="match status" value="1"/>
</dbReference>
<dbReference type="InterPro" id="IPR001932">
    <property type="entry name" value="PPM-type_phosphatase-like_dom"/>
</dbReference>
<evidence type="ECO:0000256" key="1">
    <source>
        <dbReference type="ARBA" id="ARBA00022723"/>
    </source>
</evidence>
<dbReference type="InterPro" id="IPR002893">
    <property type="entry name" value="Znf_MYND"/>
</dbReference>
<protein>
    <recommendedName>
        <fullName evidence="9">Protein-serine/threonine phosphatase</fullName>
    </recommendedName>
</protein>
<dbReference type="Proteomes" id="UP001189429">
    <property type="component" value="Unassembled WGS sequence"/>
</dbReference>
<evidence type="ECO:0000259" key="5">
    <source>
        <dbReference type="PROSITE" id="PS50865"/>
    </source>
</evidence>
<dbReference type="InterPro" id="IPR015655">
    <property type="entry name" value="PP2C"/>
</dbReference>
<dbReference type="PROSITE" id="PS50865">
    <property type="entry name" value="ZF_MYND_2"/>
    <property type="match status" value="1"/>
</dbReference>
<keyword evidence="2 4" id="KW-0863">Zinc-finger</keyword>
<keyword evidence="8" id="KW-1185">Reference proteome</keyword>
<keyword evidence="3" id="KW-0862">Zinc</keyword>
<evidence type="ECO:0000313" key="8">
    <source>
        <dbReference type="Proteomes" id="UP001189429"/>
    </source>
</evidence>
<dbReference type="Pfam" id="PF00481">
    <property type="entry name" value="PP2C"/>
    <property type="match status" value="2"/>
</dbReference>
<comment type="caution">
    <text evidence="7">The sequence shown here is derived from an EMBL/GenBank/DDBJ whole genome shotgun (WGS) entry which is preliminary data.</text>
</comment>
<accession>A0ABN9UH94</accession>
<evidence type="ECO:0000256" key="2">
    <source>
        <dbReference type="ARBA" id="ARBA00022771"/>
    </source>
</evidence>
<dbReference type="SUPFAM" id="SSF81606">
    <property type="entry name" value="PP2C-like"/>
    <property type="match status" value="1"/>
</dbReference>
<evidence type="ECO:0000313" key="7">
    <source>
        <dbReference type="EMBL" id="CAK0858499.1"/>
    </source>
</evidence>
<dbReference type="CDD" id="cd00143">
    <property type="entry name" value="PP2Cc"/>
    <property type="match status" value="1"/>
</dbReference>
<feature type="domain" description="PPM-type phosphatase" evidence="6">
    <location>
        <begin position="8"/>
        <end position="312"/>
    </location>
</feature>
<dbReference type="PROSITE" id="PS51746">
    <property type="entry name" value="PPM_2"/>
    <property type="match status" value="1"/>
</dbReference>
<dbReference type="SUPFAM" id="SSF144232">
    <property type="entry name" value="HIT/MYND zinc finger-like"/>
    <property type="match status" value="1"/>
</dbReference>